<name>A0AC55D944_ECHTE</name>
<protein>
    <submittedName>
        <fullName evidence="2">Alpha-1B-glycoprotein</fullName>
    </submittedName>
</protein>
<keyword evidence="1" id="KW-1185">Reference proteome</keyword>
<organism evidence="1 2">
    <name type="scientific">Echinops telfairi</name>
    <name type="common">Lesser hedgehog tenrec</name>
    <dbReference type="NCBI Taxonomy" id="9371"/>
    <lineage>
        <taxon>Eukaryota</taxon>
        <taxon>Metazoa</taxon>
        <taxon>Chordata</taxon>
        <taxon>Craniata</taxon>
        <taxon>Vertebrata</taxon>
        <taxon>Euteleostomi</taxon>
        <taxon>Mammalia</taxon>
        <taxon>Eutheria</taxon>
        <taxon>Afrotheria</taxon>
        <taxon>Tenrecidae</taxon>
        <taxon>Tenrecinae</taxon>
        <taxon>Echinops</taxon>
    </lineage>
</organism>
<gene>
    <name evidence="2" type="primary">A1BG</name>
</gene>
<sequence>MSVLLASLLIWGFALSPATMAAIFIETRPTLWMEAESLLEPWANVTLTCRAYTASLGFQLFKDGVAQEPVNVLALEYRFVLGAVTSETRGLYRCRTGMGDRWTGLSQLVEVSGAESLPQPSLSAKPVSWITPHLNTTVVCSGGLQGVTFLLRREGDDEFLEVAEASKDVKATFLVHRAGNYSCSYRTHASGHLSESSATVNIEGLEVPPPPTLSIQNENTAVLLPGTKKDLLCVAPLSGVQFQLWRGDVQMLVSMYSTTPGRVYFSSDTLASGLYTCRYSLYNSDKAWSSDSAPVELLLSDGSLPPPELQAEPSATPKPGALTRLRCRGPRAGLRFALEQKSAWVSRWHGLRSPVGAEALWELLDVSALDSGNYSCVYTDPATHPAGSARSAALELLVEGPPPRPRLQPLWQGEVTPGRDVVLRCVGPVSNLQFELVREGEEAEAVDTAGGDLVLNNVGPQHAGNYRCRYRVGWPSPLVSELSDPVELRVAGS</sequence>
<proteinExistence type="predicted"/>
<accession>A0AC55D944</accession>
<evidence type="ECO:0000313" key="1">
    <source>
        <dbReference type="Proteomes" id="UP000694863"/>
    </source>
</evidence>
<reference evidence="2" key="1">
    <citation type="submission" date="2025-08" db="UniProtKB">
        <authorList>
            <consortium name="RefSeq"/>
        </authorList>
    </citation>
    <scope>IDENTIFICATION</scope>
</reference>
<evidence type="ECO:0000313" key="2">
    <source>
        <dbReference type="RefSeq" id="XP_045148273.1"/>
    </source>
</evidence>
<dbReference type="Proteomes" id="UP000694863">
    <property type="component" value="Unplaced"/>
</dbReference>
<dbReference type="RefSeq" id="XP_045148273.1">
    <property type="nucleotide sequence ID" value="XM_045292338.1"/>
</dbReference>